<feature type="transmembrane region" description="Helical" evidence="9">
    <location>
        <begin position="75"/>
        <end position="99"/>
    </location>
</feature>
<dbReference type="GO" id="GO:0033188">
    <property type="term" value="F:sphingomyelin synthase activity"/>
    <property type="evidence" value="ECO:0007669"/>
    <property type="project" value="TreeGrafter"/>
</dbReference>
<evidence type="ECO:0000259" key="10">
    <source>
        <dbReference type="Pfam" id="PF14360"/>
    </source>
</evidence>
<accession>A0A0N5AH01</accession>
<proteinExistence type="inferred from homology"/>
<dbReference type="InterPro" id="IPR025749">
    <property type="entry name" value="Sphingomyelin_synth-like_dom"/>
</dbReference>
<evidence type="ECO:0000256" key="5">
    <source>
        <dbReference type="ARBA" id="ARBA00022919"/>
    </source>
</evidence>
<reference evidence="12" key="1">
    <citation type="submission" date="2017-02" db="UniProtKB">
        <authorList>
            <consortium name="WormBaseParasite"/>
        </authorList>
    </citation>
    <scope>IDENTIFICATION</scope>
</reference>
<evidence type="ECO:0000256" key="8">
    <source>
        <dbReference type="ARBA" id="ARBA00023136"/>
    </source>
</evidence>
<evidence type="ECO:0000313" key="12">
    <source>
        <dbReference type="WBParaSite" id="SMUV_0000363101-mRNA-1"/>
    </source>
</evidence>
<dbReference type="GO" id="GO:0047493">
    <property type="term" value="F:ceramide cholinephosphotransferase activity"/>
    <property type="evidence" value="ECO:0007669"/>
    <property type="project" value="TreeGrafter"/>
</dbReference>
<feature type="transmembrane region" description="Helical" evidence="9">
    <location>
        <begin position="35"/>
        <end position="55"/>
    </location>
</feature>
<dbReference type="STRING" id="451379.A0A0N5AH01"/>
<keyword evidence="4 9" id="KW-0812">Transmembrane</keyword>
<evidence type="ECO:0000256" key="6">
    <source>
        <dbReference type="ARBA" id="ARBA00022989"/>
    </source>
</evidence>
<evidence type="ECO:0000313" key="11">
    <source>
        <dbReference type="Proteomes" id="UP000046393"/>
    </source>
</evidence>
<dbReference type="Proteomes" id="UP000046393">
    <property type="component" value="Unplaced"/>
</dbReference>
<feature type="transmembrane region" description="Helical" evidence="9">
    <location>
        <begin position="178"/>
        <end position="195"/>
    </location>
</feature>
<keyword evidence="3" id="KW-0808">Transferase</keyword>
<dbReference type="GO" id="GO:0005789">
    <property type="term" value="C:endoplasmic reticulum membrane"/>
    <property type="evidence" value="ECO:0007669"/>
    <property type="project" value="TreeGrafter"/>
</dbReference>
<evidence type="ECO:0000256" key="9">
    <source>
        <dbReference type="SAM" id="Phobius"/>
    </source>
</evidence>
<evidence type="ECO:0000256" key="7">
    <source>
        <dbReference type="ARBA" id="ARBA00023098"/>
    </source>
</evidence>
<feature type="transmembrane region" description="Helical" evidence="9">
    <location>
        <begin position="207"/>
        <end position="227"/>
    </location>
</feature>
<dbReference type="InterPro" id="IPR045221">
    <property type="entry name" value="Sphingomyelin_synth-like"/>
</dbReference>
<feature type="domain" description="Sphingomyelin synthase-like" evidence="10">
    <location>
        <begin position="175"/>
        <end position="247"/>
    </location>
</feature>
<dbReference type="GO" id="GO:0046513">
    <property type="term" value="P:ceramide biosynthetic process"/>
    <property type="evidence" value="ECO:0007669"/>
    <property type="project" value="TreeGrafter"/>
</dbReference>
<keyword evidence="5" id="KW-0746">Sphingolipid metabolism</keyword>
<sequence length="287" mass="32935">MDSNEVRVDLSQVDAVSETLPTVYDRFPRERWKTLVAFSMLVLAAICNDLVLSFIHERVPQQPALPDLIFSLTPYIPWGLSVSEYIILALIALMFTIALVHRYRWIVLRRIFFIASLLYFGRCITMLVTQVPVADPNYPCAPRLGPNHTITDVIWRGLRVASSLGLNINGKIILCGDYIYSGHTVVLAMTCLFIIEYSPRRWKPLHFLSILVSLTGAVFLILSRGHYTVDVVISYYITTRVFWMYHTLIAHSSLKEVSSSHNHLAKLYWHGIFRFMEGNVHKPLPRK</sequence>
<evidence type="ECO:0000256" key="1">
    <source>
        <dbReference type="ARBA" id="ARBA00004141"/>
    </source>
</evidence>
<evidence type="ECO:0000256" key="3">
    <source>
        <dbReference type="ARBA" id="ARBA00022679"/>
    </source>
</evidence>
<dbReference type="GO" id="GO:0000139">
    <property type="term" value="C:Golgi membrane"/>
    <property type="evidence" value="ECO:0007669"/>
    <property type="project" value="TreeGrafter"/>
</dbReference>
<name>A0A0N5AH01_9BILA</name>
<protein>
    <submittedName>
        <fullName evidence="12">PAP2_C domain-containing protein</fullName>
    </submittedName>
</protein>
<dbReference type="WBParaSite" id="SMUV_0000363101-mRNA-1">
    <property type="protein sequence ID" value="SMUV_0000363101-mRNA-1"/>
    <property type="gene ID" value="SMUV_0000363101"/>
</dbReference>
<keyword evidence="8 9" id="KW-0472">Membrane</keyword>
<organism evidence="11 12">
    <name type="scientific">Syphacia muris</name>
    <dbReference type="NCBI Taxonomy" id="451379"/>
    <lineage>
        <taxon>Eukaryota</taxon>
        <taxon>Metazoa</taxon>
        <taxon>Ecdysozoa</taxon>
        <taxon>Nematoda</taxon>
        <taxon>Chromadorea</taxon>
        <taxon>Rhabditida</taxon>
        <taxon>Spirurina</taxon>
        <taxon>Oxyuridomorpha</taxon>
        <taxon>Oxyuroidea</taxon>
        <taxon>Oxyuridae</taxon>
        <taxon>Syphacia</taxon>
    </lineage>
</organism>
<evidence type="ECO:0000256" key="2">
    <source>
        <dbReference type="ARBA" id="ARBA00005441"/>
    </source>
</evidence>
<dbReference type="GO" id="GO:0005886">
    <property type="term" value="C:plasma membrane"/>
    <property type="evidence" value="ECO:0007669"/>
    <property type="project" value="TreeGrafter"/>
</dbReference>
<comment type="subcellular location">
    <subcellularLocation>
        <location evidence="1">Membrane</location>
        <topology evidence="1">Multi-pass membrane protein</topology>
    </subcellularLocation>
</comment>
<dbReference type="PANTHER" id="PTHR21290:SF27">
    <property type="entry name" value="PHOSPHATIDYLCHOLINE:CERAMIDE CHOLINEPHOSPHOTRANSFERASE 1"/>
    <property type="match status" value="1"/>
</dbReference>
<keyword evidence="11" id="KW-1185">Reference proteome</keyword>
<dbReference type="GO" id="GO:0006686">
    <property type="term" value="P:sphingomyelin biosynthetic process"/>
    <property type="evidence" value="ECO:0007669"/>
    <property type="project" value="TreeGrafter"/>
</dbReference>
<dbReference type="AlphaFoldDB" id="A0A0N5AH01"/>
<keyword evidence="7" id="KW-0443">Lipid metabolism</keyword>
<dbReference type="Pfam" id="PF14360">
    <property type="entry name" value="PAP2_C"/>
    <property type="match status" value="1"/>
</dbReference>
<feature type="transmembrane region" description="Helical" evidence="9">
    <location>
        <begin position="111"/>
        <end position="129"/>
    </location>
</feature>
<dbReference type="PANTHER" id="PTHR21290">
    <property type="entry name" value="SPHINGOMYELIN SYNTHETASE"/>
    <property type="match status" value="1"/>
</dbReference>
<keyword evidence="6 9" id="KW-1133">Transmembrane helix</keyword>
<evidence type="ECO:0000256" key="4">
    <source>
        <dbReference type="ARBA" id="ARBA00022692"/>
    </source>
</evidence>
<comment type="similarity">
    <text evidence="2">Belongs to the sphingomyelin synthase family.</text>
</comment>